<dbReference type="PANTHER" id="PTHR13887">
    <property type="entry name" value="GLUTATHIONE S-TRANSFERASE KAPPA"/>
    <property type="match status" value="1"/>
</dbReference>
<organism evidence="2 3">
    <name type="scientific">Alkalibacterium iburiense</name>
    <dbReference type="NCBI Taxonomy" id="290589"/>
    <lineage>
        <taxon>Bacteria</taxon>
        <taxon>Bacillati</taxon>
        <taxon>Bacillota</taxon>
        <taxon>Bacilli</taxon>
        <taxon>Lactobacillales</taxon>
        <taxon>Carnobacteriaceae</taxon>
        <taxon>Alkalibacterium</taxon>
    </lineage>
</organism>
<dbReference type="InterPro" id="IPR036249">
    <property type="entry name" value="Thioredoxin-like_sf"/>
</dbReference>
<gene>
    <name evidence="2" type="ORF">GCM10008932_14130</name>
</gene>
<dbReference type="SUPFAM" id="SSF52833">
    <property type="entry name" value="Thioredoxin-like"/>
    <property type="match status" value="1"/>
</dbReference>
<dbReference type="InterPro" id="IPR001853">
    <property type="entry name" value="DSBA-like_thioredoxin_dom"/>
</dbReference>
<evidence type="ECO:0000259" key="1">
    <source>
        <dbReference type="Pfam" id="PF01323"/>
    </source>
</evidence>
<dbReference type="Gene3D" id="3.40.30.10">
    <property type="entry name" value="Glutaredoxin"/>
    <property type="match status" value="1"/>
</dbReference>
<dbReference type="Proteomes" id="UP001501166">
    <property type="component" value="Unassembled WGS sequence"/>
</dbReference>
<name>A0ABN0XFF8_9LACT</name>
<comment type="caution">
    <text evidence="2">The sequence shown here is derived from an EMBL/GenBank/DDBJ whole genome shotgun (WGS) entry which is preliminary data.</text>
</comment>
<protein>
    <submittedName>
        <fullName evidence="2">DsbA family oxidoreductase</fullName>
    </submittedName>
</protein>
<dbReference type="Pfam" id="PF01323">
    <property type="entry name" value="DSBA"/>
    <property type="match status" value="1"/>
</dbReference>
<dbReference type="PANTHER" id="PTHR13887:SF41">
    <property type="entry name" value="THIOREDOXIN SUPERFAMILY PROTEIN"/>
    <property type="match status" value="1"/>
</dbReference>
<proteinExistence type="predicted"/>
<keyword evidence="3" id="KW-1185">Reference proteome</keyword>
<accession>A0ABN0XFF8</accession>
<evidence type="ECO:0000313" key="3">
    <source>
        <dbReference type="Proteomes" id="UP001501166"/>
    </source>
</evidence>
<sequence>MKIEVWSDFVCPFCYVGKRILENALEKFEHSDDVEVTFKSYELDPTSVSDESVHFEEELAKRKNMSLDNIKEMNESIILRAKEVGLDYNFDNMKQTNTLDAHRLMKYADTQGKGEAYTERVLKAHFEESEFIGSQDTLVRLATEVGLDESDSRGVLESGKYLDEVRADQAEATQLGVQGVPFFVINRKYAVSGAQPEELFLQTLEKVWAEEN</sequence>
<dbReference type="EMBL" id="BAAACW010000090">
    <property type="protein sequence ID" value="GAA0362812.1"/>
    <property type="molecule type" value="Genomic_DNA"/>
</dbReference>
<dbReference type="CDD" id="cd03024">
    <property type="entry name" value="DsbA_FrnE"/>
    <property type="match status" value="1"/>
</dbReference>
<reference evidence="2 3" key="1">
    <citation type="journal article" date="2019" name="Int. J. Syst. Evol. Microbiol.">
        <title>The Global Catalogue of Microorganisms (GCM) 10K type strain sequencing project: providing services to taxonomists for standard genome sequencing and annotation.</title>
        <authorList>
            <consortium name="The Broad Institute Genomics Platform"/>
            <consortium name="The Broad Institute Genome Sequencing Center for Infectious Disease"/>
            <person name="Wu L."/>
            <person name="Ma J."/>
        </authorList>
    </citation>
    <scope>NUCLEOTIDE SEQUENCE [LARGE SCALE GENOMIC DNA]</scope>
    <source>
        <strain evidence="2 3">JCM 12662</strain>
    </source>
</reference>
<evidence type="ECO:0000313" key="2">
    <source>
        <dbReference type="EMBL" id="GAA0362812.1"/>
    </source>
</evidence>
<feature type="domain" description="DSBA-like thioredoxin" evidence="1">
    <location>
        <begin position="3"/>
        <end position="204"/>
    </location>
</feature>
<dbReference type="RefSeq" id="WP_343755115.1">
    <property type="nucleotide sequence ID" value="NZ_BAAACW010000090.1"/>
</dbReference>